<dbReference type="Proteomes" id="UP000597613">
    <property type="component" value="Unassembled WGS sequence"/>
</dbReference>
<keyword evidence="2" id="KW-0223">Dioxygenase</keyword>
<reference evidence="2 3" key="1">
    <citation type="submission" date="2020-08" db="EMBL/GenBank/DDBJ databases">
        <title>Putative novel bacterial strains isolated from necrotic wheat leaf tissues caused by Xanthomonas translucens.</title>
        <authorList>
            <person name="Tambong J.T."/>
        </authorList>
    </citation>
    <scope>NUCLEOTIDE SEQUENCE [LARGE SCALE GENOMIC DNA]</scope>
    <source>
        <strain evidence="3">DOAB 1063</strain>
    </source>
</reference>
<proteinExistence type="predicted"/>
<dbReference type="InterPro" id="IPR032857">
    <property type="entry name" value="ALKBH4"/>
</dbReference>
<accession>A0ABR7AK86</accession>
<dbReference type="PANTHER" id="PTHR12463:SF1">
    <property type="entry name" value="2-OXOGLUTARATE AND FE-DEPENDENT OXYGENASE FAMILY PROTEIN"/>
    <property type="match status" value="1"/>
</dbReference>
<comment type="caution">
    <text evidence="2">The sequence shown here is derived from an EMBL/GenBank/DDBJ whole genome shotgun (WGS) entry which is preliminary data.</text>
</comment>
<dbReference type="GO" id="GO:0051213">
    <property type="term" value="F:dioxygenase activity"/>
    <property type="evidence" value="ECO:0007669"/>
    <property type="project" value="UniProtKB-KW"/>
</dbReference>
<keyword evidence="3" id="KW-1185">Reference proteome</keyword>
<dbReference type="SUPFAM" id="SSF51197">
    <property type="entry name" value="Clavaminate synthase-like"/>
    <property type="match status" value="1"/>
</dbReference>
<dbReference type="Gene3D" id="2.60.120.590">
    <property type="entry name" value="Alpha-ketoglutarate-dependent dioxygenase AlkB-like"/>
    <property type="match status" value="1"/>
</dbReference>
<dbReference type="InterPro" id="IPR005123">
    <property type="entry name" value="Oxoglu/Fe-dep_dioxygenase_dom"/>
</dbReference>
<dbReference type="InterPro" id="IPR037151">
    <property type="entry name" value="AlkB-like_sf"/>
</dbReference>
<dbReference type="Pfam" id="PF13532">
    <property type="entry name" value="2OG-FeII_Oxy_2"/>
    <property type="match status" value="1"/>
</dbReference>
<dbReference type="PANTHER" id="PTHR12463">
    <property type="entry name" value="OXYGENASE-RELATED"/>
    <property type="match status" value="1"/>
</dbReference>
<dbReference type="EMBL" id="JACONT010000005">
    <property type="protein sequence ID" value="MBC3940870.1"/>
    <property type="molecule type" value="Genomic_DNA"/>
</dbReference>
<organism evidence="2 3">
    <name type="scientific">Sphingomonas albertensis</name>
    <dbReference type="NCBI Taxonomy" id="2762591"/>
    <lineage>
        <taxon>Bacteria</taxon>
        <taxon>Pseudomonadati</taxon>
        <taxon>Pseudomonadota</taxon>
        <taxon>Alphaproteobacteria</taxon>
        <taxon>Sphingomonadales</taxon>
        <taxon>Sphingomonadaceae</taxon>
        <taxon>Sphingomonas</taxon>
    </lineage>
</organism>
<keyword evidence="2" id="KW-0560">Oxidoreductase</keyword>
<evidence type="ECO:0000259" key="1">
    <source>
        <dbReference type="PROSITE" id="PS51471"/>
    </source>
</evidence>
<protein>
    <submittedName>
        <fullName evidence="2">Alpha-ketoglutarate-dependent dioxygenase AlkB</fullName>
    </submittedName>
</protein>
<sequence>MPSMTNPTADLFGTPLLPGLAYRDALIDLDEEAMLIARIDEQDLAPFQFQGWLGKRLTRSFGWHYDFDTSQFGATDPLPDWLLPIRQRAAAFAQLPEEALVQALLIRYDPGAGIGWHRDRPVLEHVVGVSLGVPATMRFRRRKPGGFDRVAVPLPPRSVYHLSGEARHDWEHSIAEMEVTRWSITFRSFTASARPGRR</sequence>
<dbReference type="InterPro" id="IPR027450">
    <property type="entry name" value="AlkB-like"/>
</dbReference>
<evidence type="ECO:0000313" key="2">
    <source>
        <dbReference type="EMBL" id="MBC3940870.1"/>
    </source>
</evidence>
<gene>
    <name evidence="2" type="ORF">H8S47_04130</name>
</gene>
<dbReference type="PROSITE" id="PS51471">
    <property type="entry name" value="FE2OG_OXY"/>
    <property type="match status" value="1"/>
</dbReference>
<name>A0ABR7AK86_9SPHN</name>
<evidence type="ECO:0000313" key="3">
    <source>
        <dbReference type="Proteomes" id="UP000597613"/>
    </source>
</evidence>
<feature type="domain" description="Fe2OG dioxygenase" evidence="1">
    <location>
        <begin position="95"/>
        <end position="190"/>
    </location>
</feature>